<keyword evidence="18" id="KW-1185">Reference proteome</keyword>
<dbReference type="PROSITE" id="PS50893">
    <property type="entry name" value="ABC_TRANSPORTER_2"/>
    <property type="match status" value="2"/>
</dbReference>
<dbReference type="InterPro" id="IPR027417">
    <property type="entry name" value="P-loop_NTPase"/>
</dbReference>
<dbReference type="FunFam" id="1.20.1560.10:FF:000126">
    <property type="entry name" value="Putative ABC transporter B family member 8"/>
    <property type="match status" value="1"/>
</dbReference>
<dbReference type="GO" id="GO:0005524">
    <property type="term" value="F:ATP binding"/>
    <property type="evidence" value="ECO:0007669"/>
    <property type="project" value="UniProtKB-KW"/>
</dbReference>
<keyword evidence="9 13" id="KW-1133">Transmembrane helix</keyword>
<dbReference type="FunFam" id="1.20.1560.10:FF:000029">
    <property type="entry name" value="ABC transporter B family member 1"/>
    <property type="match status" value="1"/>
</dbReference>
<keyword evidence="4" id="KW-0813">Transport</keyword>
<dbReference type="Gene3D" id="3.40.50.300">
    <property type="entry name" value="P-loop containing nucleotide triphosphate hydrolases"/>
    <property type="match status" value="2"/>
</dbReference>
<feature type="transmembrane region" description="Helical" evidence="13">
    <location>
        <begin position="28"/>
        <end position="51"/>
    </location>
</feature>
<dbReference type="SMART" id="SM00382">
    <property type="entry name" value="AAA"/>
    <property type="match status" value="2"/>
</dbReference>
<feature type="transmembrane region" description="Helical" evidence="13">
    <location>
        <begin position="691"/>
        <end position="721"/>
    </location>
</feature>
<feature type="domain" description="ABC transporter" evidence="14">
    <location>
        <begin position="1016"/>
        <end position="1250"/>
    </location>
</feature>
<dbReference type="GO" id="GO:0012505">
    <property type="term" value="C:endomembrane system"/>
    <property type="evidence" value="ECO:0007669"/>
    <property type="project" value="UniProtKB-SubCell"/>
</dbReference>
<dbReference type="PROSITE" id="PS50929">
    <property type="entry name" value="ABC_TM1F"/>
    <property type="match status" value="2"/>
</dbReference>
<evidence type="ECO:0000259" key="14">
    <source>
        <dbReference type="PROSITE" id="PS50893"/>
    </source>
</evidence>
<dbReference type="InterPro" id="IPR017871">
    <property type="entry name" value="ABC_transporter-like_CS"/>
</dbReference>
<dbReference type="GO" id="GO:0090374">
    <property type="term" value="P:oligopeptide export from mitochondrion"/>
    <property type="evidence" value="ECO:0000318"/>
    <property type="project" value="GO_Central"/>
</dbReference>
<feature type="transmembrane region" description="Helical" evidence="13">
    <location>
        <begin position="838"/>
        <end position="857"/>
    </location>
</feature>
<accession>A0A804HSY8</accession>
<evidence type="ECO:0000256" key="4">
    <source>
        <dbReference type="ARBA" id="ARBA00022448"/>
    </source>
</evidence>
<feature type="transmembrane region" description="Helical" evidence="13">
    <location>
        <begin position="272"/>
        <end position="292"/>
    </location>
</feature>
<reference evidence="16" key="1">
    <citation type="submission" date="2021-03" db="EMBL/GenBank/DDBJ databases">
        <authorList>
            <consortium name="Genoscope - CEA"/>
            <person name="William W."/>
        </authorList>
    </citation>
    <scope>NUCLEOTIDE SEQUENCE</scope>
    <source>
        <strain evidence="16">Doubled-haploid Pahang</strain>
    </source>
</reference>
<evidence type="ECO:0000256" key="3">
    <source>
        <dbReference type="ARBA" id="ARBA00007577"/>
    </source>
</evidence>
<dbReference type="AlphaFoldDB" id="A0A804HSY8"/>
<evidence type="ECO:0000313" key="17">
    <source>
        <dbReference type="EnsemblPlants" id="Ma01_p11620.1"/>
    </source>
</evidence>
<feature type="domain" description="ABC transmembrane type-1" evidence="15">
    <location>
        <begin position="46"/>
        <end position="332"/>
    </location>
</feature>
<dbReference type="SUPFAM" id="SSF90123">
    <property type="entry name" value="ABC transporter transmembrane region"/>
    <property type="match status" value="2"/>
</dbReference>
<dbReference type="Gramene" id="Ma01_t11620.1">
    <property type="protein sequence ID" value="Ma01_p11620.1"/>
    <property type="gene ID" value="Ma01_g11620"/>
</dbReference>
<comment type="subcellular location">
    <subcellularLocation>
        <location evidence="2">Cell membrane</location>
    </subcellularLocation>
    <subcellularLocation>
        <location evidence="1">Endomembrane system</location>
        <topology evidence="1">Multi-pass membrane protein</topology>
    </subcellularLocation>
</comment>
<keyword evidence="7" id="KW-0547">Nucleotide-binding</keyword>
<evidence type="ECO:0000256" key="10">
    <source>
        <dbReference type="ARBA" id="ARBA00023136"/>
    </source>
</evidence>
<dbReference type="EMBL" id="HG996466">
    <property type="protein sequence ID" value="CAG1859248.1"/>
    <property type="molecule type" value="Genomic_DNA"/>
</dbReference>
<evidence type="ECO:0000256" key="12">
    <source>
        <dbReference type="SAM" id="MobiDB-lite"/>
    </source>
</evidence>
<evidence type="ECO:0000259" key="15">
    <source>
        <dbReference type="PROSITE" id="PS50929"/>
    </source>
</evidence>
<comment type="similarity">
    <text evidence="3">Belongs to the ABC transporter superfamily. ABCB family. Multidrug resistance exporter (TC 3.A.1.201) subfamily.</text>
</comment>
<evidence type="ECO:0000313" key="18">
    <source>
        <dbReference type="Proteomes" id="UP000012960"/>
    </source>
</evidence>
<dbReference type="InParanoid" id="A0A804HSY8"/>
<dbReference type="Proteomes" id="UP000012960">
    <property type="component" value="Unplaced"/>
</dbReference>
<dbReference type="InterPro" id="IPR036640">
    <property type="entry name" value="ABC1_TM_sf"/>
</dbReference>
<name>A0A804HSY8_MUSAM</name>
<feature type="domain" description="ABC transmembrane type-1" evidence="15">
    <location>
        <begin position="692"/>
        <end position="979"/>
    </location>
</feature>
<evidence type="ECO:0000256" key="9">
    <source>
        <dbReference type="ARBA" id="ARBA00022989"/>
    </source>
</evidence>
<dbReference type="Pfam" id="PF00005">
    <property type="entry name" value="ABC_tran"/>
    <property type="match status" value="2"/>
</dbReference>
<evidence type="ECO:0000256" key="5">
    <source>
        <dbReference type="ARBA" id="ARBA00022692"/>
    </source>
</evidence>
<keyword evidence="8" id="KW-0067">ATP-binding</keyword>
<feature type="transmembrane region" description="Helical" evidence="13">
    <location>
        <begin position="197"/>
        <end position="216"/>
    </location>
</feature>
<dbReference type="InterPro" id="IPR003439">
    <property type="entry name" value="ABC_transporter-like_ATP-bd"/>
</dbReference>
<dbReference type="SUPFAM" id="SSF52540">
    <property type="entry name" value="P-loop containing nucleoside triphosphate hydrolases"/>
    <property type="match status" value="2"/>
</dbReference>
<dbReference type="Pfam" id="PF00664">
    <property type="entry name" value="ABC_membrane"/>
    <property type="match status" value="2"/>
</dbReference>
<keyword evidence="11" id="KW-0325">Glycoprotein</keyword>
<dbReference type="OMA" id="TYFPEYV"/>
<evidence type="ECO:0000256" key="7">
    <source>
        <dbReference type="ARBA" id="ARBA00022741"/>
    </source>
</evidence>
<evidence type="ECO:0000256" key="1">
    <source>
        <dbReference type="ARBA" id="ARBA00004127"/>
    </source>
</evidence>
<dbReference type="Gene3D" id="1.20.1560.10">
    <property type="entry name" value="ABC transporter type 1, transmembrane domain"/>
    <property type="match status" value="1"/>
</dbReference>
<sequence length="1259" mass="135662">MGKGEGDEGCGGKKGRSSSSSSSSMSSFWTIFMHADATDVMLMTMGFIGAVGDGLSMPTMLYMTSKIFNNFGNGPSALSVFTDTIDKSAVYLLFLACGSFVVSFLEGYCWTRTGERQASRMRARYLRAVLRQDIAYFDLNAGSGTEVITSVSSDSLVVQDVLSEKVPNFIMNGATFLGSYVVGFFLIWRLALVACPTVVLLIIPGLMYGRILMGLARKMREQYNKAGTVVEQSVSSIRTVYSFAAEDFTMAKFSAALDDSIKLGLKQGLAKGLAIGSNGITFAIWAFMVWYGSRLVMYQGEKGGTVFAVGASIIVGGLSLGSGLSNVKYFSEASSAGERIMAVIRRVPTIDSGSTEGEVLESVSGDVEFRRVEFAYPSRPDNFIFRDFNLKVPAGKTVALVGGSGSGKSTVVALLERFYDPLGGEILLDGVDIRKLQLKWLRSRMGLVSQEPALFATSIKENILFGKEDATMDEVVAAAKAANAHNFISQLPQGYDTQVGERGVQMSGGQKQRIAIARAVLKSPKILLLDEATSALDSESERIVQEALDLASVGRTAIVIAHRLSTIRNADVITVVQDGQVMEMGSHDELISNEDGLYSSLVRLQQTARAREVEGGASSSAAAAMTALTAHSQFGSSGSMSRRFSAASRSSSARSTGTPATDDDGDPEQPKLPVPSFRRLLMLNAPEWKQALLGSLSATVFGAIQPLYSYALGSMISVFFLKDHDEIKSKTRTYAFVFLALSIFSLFINIGQHYNFGAMGEYLTKRLRERMLSKTLTFEVAWFDQDENSTGAVCARLAKDANVVRSLVGDRMALIIQTVSAVVIACTMGLVIAWRLALVMIAVQPIIIVCFYARRVLLKRLSAKAIKSQSESSKLAAEAVSNLRTITAFSSQDRILGMFEAAQEGPRRESVRQSWFAGIGLASSQSLMTCTWALDFWYGGKLIADGYISAKSLFETFMILVSTGRVIADAGSMTTDLVKGADAVGSVFAVLDRCTRIEPNDPEGHRPEKLNGAIDIRGVDFAYPARPDVVIFKGFSLSIEAGKSTALVGQSGSGKSTVIGLIERFYDPLKGSVKIDGRDIKSYNLRSLRRHIGMVGQEPTLFAGTIRENIAYGTEGASTAEIEAAARAANAHDFISCLKDGYDTYCGDRGVQLSGGQKQRIAIARAIMKNPAILLLDEATSALDSQSEKVVQEALERLMAERTSVVVAHRLSTIRNCDLIAVLDKGVVVEKGTHAALLAKGLKGSYYALVSLQQGNKGA</sequence>
<evidence type="ECO:0000256" key="2">
    <source>
        <dbReference type="ARBA" id="ARBA00004236"/>
    </source>
</evidence>
<dbReference type="PANTHER" id="PTHR45136">
    <property type="entry name" value="ABC TRANSPORTER DOMAIN-CONTAINING PROTEIN"/>
    <property type="match status" value="1"/>
</dbReference>
<dbReference type="EnsemblPlants" id="Ma01_t11620.1">
    <property type="protein sequence ID" value="Ma01_p11620.1"/>
    <property type="gene ID" value="Ma01_g11620"/>
</dbReference>
<feature type="domain" description="ABC transporter" evidence="14">
    <location>
        <begin position="367"/>
        <end position="603"/>
    </location>
</feature>
<dbReference type="InterPro" id="IPR011527">
    <property type="entry name" value="ABC1_TM_dom"/>
</dbReference>
<feature type="region of interest" description="Disordered" evidence="12">
    <location>
        <begin position="1"/>
        <end position="24"/>
    </location>
</feature>
<dbReference type="CDD" id="cd18578">
    <property type="entry name" value="ABC_6TM_Pgp_ABCB1_D2_like"/>
    <property type="match status" value="1"/>
</dbReference>
<evidence type="ECO:0000256" key="6">
    <source>
        <dbReference type="ARBA" id="ARBA00022737"/>
    </source>
</evidence>
<organism evidence="17 18">
    <name type="scientific">Musa acuminata subsp. malaccensis</name>
    <name type="common">Wild banana</name>
    <name type="synonym">Musa malaccensis</name>
    <dbReference type="NCBI Taxonomy" id="214687"/>
    <lineage>
        <taxon>Eukaryota</taxon>
        <taxon>Viridiplantae</taxon>
        <taxon>Streptophyta</taxon>
        <taxon>Embryophyta</taxon>
        <taxon>Tracheophyta</taxon>
        <taxon>Spermatophyta</taxon>
        <taxon>Magnoliopsida</taxon>
        <taxon>Liliopsida</taxon>
        <taxon>Zingiberales</taxon>
        <taxon>Musaceae</taxon>
        <taxon>Musa</taxon>
    </lineage>
</organism>
<evidence type="ECO:0000256" key="13">
    <source>
        <dbReference type="SAM" id="Phobius"/>
    </source>
</evidence>
<keyword evidence="5 13" id="KW-0812">Transmembrane</keyword>
<gene>
    <name evidence="16" type="ORF">GSMUA_295430.1</name>
</gene>
<reference evidence="17" key="2">
    <citation type="submission" date="2021-05" db="UniProtKB">
        <authorList>
            <consortium name="EnsemblPlants"/>
        </authorList>
    </citation>
    <scope>IDENTIFICATION</scope>
    <source>
        <strain evidence="17">subsp. malaccensis</strain>
    </source>
</reference>
<dbReference type="FunCoup" id="A0A804HSY8">
    <property type="interactions" value="190"/>
</dbReference>
<feature type="compositionally biased region" description="Low complexity" evidence="12">
    <location>
        <begin position="634"/>
        <end position="660"/>
    </location>
</feature>
<keyword evidence="6" id="KW-0677">Repeat</keyword>
<dbReference type="FunFam" id="3.40.50.300:FF:000205">
    <property type="entry name" value="ABC transporter B family member 4"/>
    <property type="match status" value="2"/>
</dbReference>
<feature type="transmembrane region" description="Helical" evidence="13">
    <location>
        <begin position="89"/>
        <end position="111"/>
    </location>
</feature>
<dbReference type="GO" id="GO:0015421">
    <property type="term" value="F:ABC-type oligopeptide transporter activity"/>
    <property type="evidence" value="ECO:0000318"/>
    <property type="project" value="GO_Central"/>
</dbReference>
<protein>
    <submittedName>
        <fullName evidence="16">(wild Malaysian banana) hypothetical protein</fullName>
    </submittedName>
</protein>
<dbReference type="OrthoDB" id="6500128at2759"/>
<dbReference type="GO" id="GO:0005743">
    <property type="term" value="C:mitochondrial inner membrane"/>
    <property type="evidence" value="ECO:0000318"/>
    <property type="project" value="GO_Central"/>
</dbReference>
<dbReference type="CDD" id="cd18577">
    <property type="entry name" value="ABC_6TM_Pgp_ABCB1_D1_like"/>
    <property type="match status" value="1"/>
</dbReference>
<dbReference type="PANTHER" id="PTHR45136:SF2">
    <property type="entry name" value="ABC TRANSPORTER DOMAIN-CONTAINING PROTEIN"/>
    <property type="match status" value="1"/>
</dbReference>
<dbReference type="GO" id="GO:0016887">
    <property type="term" value="F:ATP hydrolysis activity"/>
    <property type="evidence" value="ECO:0007669"/>
    <property type="project" value="InterPro"/>
</dbReference>
<dbReference type="InterPro" id="IPR003593">
    <property type="entry name" value="AAA+_ATPase"/>
</dbReference>
<feature type="transmembrane region" description="Helical" evidence="13">
    <location>
        <begin position="812"/>
        <end position="832"/>
    </location>
</feature>
<dbReference type="CDD" id="cd03249">
    <property type="entry name" value="ABC_MTABC3_MDL1_MDL2"/>
    <property type="match status" value="2"/>
</dbReference>
<dbReference type="PROSITE" id="PS00211">
    <property type="entry name" value="ABC_TRANSPORTER_1"/>
    <property type="match status" value="2"/>
</dbReference>
<feature type="transmembrane region" description="Helical" evidence="13">
    <location>
        <begin position="169"/>
        <end position="191"/>
    </location>
</feature>
<evidence type="ECO:0000256" key="11">
    <source>
        <dbReference type="ARBA" id="ARBA00023180"/>
    </source>
</evidence>
<dbReference type="GO" id="GO:0005886">
    <property type="term" value="C:plasma membrane"/>
    <property type="evidence" value="ECO:0007669"/>
    <property type="project" value="UniProtKB-SubCell"/>
</dbReference>
<feature type="region of interest" description="Disordered" evidence="12">
    <location>
        <begin position="634"/>
        <end position="671"/>
    </location>
</feature>
<evidence type="ECO:0000256" key="8">
    <source>
        <dbReference type="ARBA" id="ARBA00022840"/>
    </source>
</evidence>
<feature type="transmembrane region" description="Helical" evidence="13">
    <location>
        <begin position="733"/>
        <end position="750"/>
    </location>
</feature>
<keyword evidence="10 13" id="KW-0472">Membrane</keyword>
<proteinExistence type="inferred from homology"/>
<evidence type="ECO:0000313" key="16">
    <source>
        <dbReference type="EMBL" id="CAG1859248.1"/>
    </source>
</evidence>